<sequence>MTTNMMNSVKSLALALVASGVMLGIAAGPAAAGTVAGGGREARIEVSKFDLTRAEGRKAVESRVAAMAGRMCAEGGVNLTDRAEAAEYRLCVADAVASARTQIAAILSQQALASR</sequence>
<feature type="signal peptide" evidence="1">
    <location>
        <begin position="1"/>
        <end position="32"/>
    </location>
</feature>
<organism evidence="2 3">
    <name type="scientific">Sandaracinobacter neustonicus</name>
    <dbReference type="NCBI Taxonomy" id="1715348"/>
    <lineage>
        <taxon>Bacteria</taxon>
        <taxon>Pseudomonadati</taxon>
        <taxon>Pseudomonadota</taxon>
        <taxon>Alphaproteobacteria</taxon>
        <taxon>Sphingomonadales</taxon>
        <taxon>Sphingosinicellaceae</taxon>
        <taxon>Sandaracinobacter</taxon>
    </lineage>
</organism>
<comment type="caution">
    <text evidence="2">The sequence shown here is derived from an EMBL/GenBank/DDBJ whole genome shotgun (WGS) entry which is preliminary data.</text>
</comment>
<dbReference type="AlphaFoldDB" id="A0A501XSI9"/>
<proteinExistence type="predicted"/>
<dbReference type="RefSeq" id="WP_140927173.1">
    <property type="nucleotide sequence ID" value="NZ_VFSU01000012.1"/>
</dbReference>
<dbReference type="Proteomes" id="UP000319897">
    <property type="component" value="Unassembled WGS sequence"/>
</dbReference>
<evidence type="ECO:0000313" key="2">
    <source>
        <dbReference type="EMBL" id="TPE63313.1"/>
    </source>
</evidence>
<accession>A0A501XSI9</accession>
<gene>
    <name evidence="2" type="ORF">FJQ54_04140</name>
</gene>
<name>A0A501XSI9_9SPHN</name>
<protein>
    <submittedName>
        <fullName evidence="2">UrcA family protein</fullName>
    </submittedName>
</protein>
<dbReference type="NCBIfam" id="TIGR04433">
    <property type="entry name" value="UrcA_uranyl"/>
    <property type="match status" value="1"/>
</dbReference>
<dbReference type="OrthoDB" id="7475043at2"/>
<feature type="chain" id="PRO_5021453751" evidence="1">
    <location>
        <begin position="33"/>
        <end position="115"/>
    </location>
</feature>
<keyword evidence="3" id="KW-1185">Reference proteome</keyword>
<keyword evidence="1" id="KW-0732">Signal</keyword>
<evidence type="ECO:0000256" key="1">
    <source>
        <dbReference type="SAM" id="SignalP"/>
    </source>
</evidence>
<dbReference type="EMBL" id="VFSU01000012">
    <property type="protein sequence ID" value="TPE63313.1"/>
    <property type="molecule type" value="Genomic_DNA"/>
</dbReference>
<reference evidence="2 3" key="1">
    <citation type="submission" date="2019-06" db="EMBL/GenBank/DDBJ databases">
        <authorList>
            <person name="Lee I."/>
            <person name="Jang G.I."/>
            <person name="Hwang C.Y."/>
        </authorList>
    </citation>
    <scope>NUCLEOTIDE SEQUENCE [LARGE SCALE GENOMIC DNA]</scope>
    <source>
        <strain evidence="2 3">PAMC 28131</strain>
    </source>
</reference>
<dbReference type="InterPro" id="IPR030972">
    <property type="entry name" value="UrcA_uranyl"/>
</dbReference>
<evidence type="ECO:0000313" key="3">
    <source>
        <dbReference type="Proteomes" id="UP000319897"/>
    </source>
</evidence>